<protein>
    <submittedName>
        <fullName evidence="2">Uncharacterized protein</fullName>
    </submittedName>
</protein>
<organism evidence="2 3">
    <name type="scientific">Reticulibacter mediterranei</name>
    <dbReference type="NCBI Taxonomy" id="2778369"/>
    <lineage>
        <taxon>Bacteria</taxon>
        <taxon>Bacillati</taxon>
        <taxon>Chloroflexota</taxon>
        <taxon>Ktedonobacteria</taxon>
        <taxon>Ktedonobacterales</taxon>
        <taxon>Reticulibacteraceae</taxon>
        <taxon>Reticulibacter</taxon>
    </lineage>
</organism>
<gene>
    <name evidence="2" type="ORF">KSF_071040</name>
</gene>
<dbReference type="Proteomes" id="UP000597444">
    <property type="component" value="Unassembled WGS sequence"/>
</dbReference>
<sequence length="60" mass="6518">MPPEYGRGDSLSSSGSTGGTMRFQDEDKLSPLPYSAFPGEIRRRVSDACVGNERLRAGRV</sequence>
<dbReference type="AlphaFoldDB" id="A0A8J3IXG0"/>
<evidence type="ECO:0000313" key="3">
    <source>
        <dbReference type="Proteomes" id="UP000597444"/>
    </source>
</evidence>
<accession>A0A8J3IXG0</accession>
<dbReference type="EMBL" id="BNJK01000001">
    <property type="protein sequence ID" value="GHO97056.1"/>
    <property type="molecule type" value="Genomic_DNA"/>
</dbReference>
<evidence type="ECO:0000313" key="2">
    <source>
        <dbReference type="EMBL" id="GHO97056.1"/>
    </source>
</evidence>
<comment type="caution">
    <text evidence="2">The sequence shown here is derived from an EMBL/GenBank/DDBJ whole genome shotgun (WGS) entry which is preliminary data.</text>
</comment>
<feature type="region of interest" description="Disordered" evidence="1">
    <location>
        <begin position="1"/>
        <end position="34"/>
    </location>
</feature>
<name>A0A8J3IXG0_9CHLR</name>
<reference evidence="2" key="1">
    <citation type="submission" date="2020-10" db="EMBL/GenBank/DDBJ databases">
        <title>Taxonomic study of unclassified bacteria belonging to the class Ktedonobacteria.</title>
        <authorList>
            <person name="Yabe S."/>
            <person name="Wang C.M."/>
            <person name="Zheng Y."/>
            <person name="Sakai Y."/>
            <person name="Cavaletti L."/>
            <person name="Monciardini P."/>
            <person name="Donadio S."/>
        </authorList>
    </citation>
    <scope>NUCLEOTIDE SEQUENCE</scope>
    <source>
        <strain evidence="2">ID150040</strain>
    </source>
</reference>
<evidence type="ECO:0000256" key="1">
    <source>
        <dbReference type="SAM" id="MobiDB-lite"/>
    </source>
</evidence>
<keyword evidence="3" id="KW-1185">Reference proteome</keyword>
<proteinExistence type="predicted"/>